<dbReference type="PANTHER" id="PTHR10806">
    <property type="entry name" value="SIGNAL PEPTIDASE COMPLEX CATALYTIC SUBUNIT SEC11"/>
    <property type="match status" value="1"/>
</dbReference>
<dbReference type="EMBL" id="CP058909">
    <property type="protein sequence ID" value="QLH84145.1"/>
    <property type="molecule type" value="Genomic_DNA"/>
</dbReference>
<keyword evidence="7" id="KW-1185">Reference proteome</keyword>
<gene>
    <name evidence="6" type="ORF">HZS54_22010</name>
</gene>
<feature type="transmembrane region" description="Helical" evidence="5">
    <location>
        <begin position="20"/>
        <end position="41"/>
    </location>
</feature>
<proteinExistence type="predicted"/>
<dbReference type="GeneID" id="56085325"/>
<evidence type="ECO:0000313" key="7">
    <source>
        <dbReference type="Proteomes" id="UP000509346"/>
    </source>
</evidence>
<feature type="transmembrane region" description="Helical" evidence="5">
    <location>
        <begin position="135"/>
        <end position="161"/>
    </location>
</feature>
<evidence type="ECO:0000256" key="3">
    <source>
        <dbReference type="ARBA" id="ARBA00022989"/>
    </source>
</evidence>
<dbReference type="KEGG" id="hpel:HZS54_22010"/>
<evidence type="ECO:0000256" key="1">
    <source>
        <dbReference type="ARBA" id="ARBA00004370"/>
    </source>
</evidence>
<keyword evidence="6" id="KW-0378">Hydrolase</keyword>
<dbReference type="InterPro" id="IPR019533">
    <property type="entry name" value="Peptidase_S26"/>
</dbReference>
<dbReference type="CDD" id="cd06530">
    <property type="entry name" value="S26_SPase_I"/>
    <property type="match status" value="1"/>
</dbReference>
<dbReference type="PANTHER" id="PTHR10806:SF6">
    <property type="entry name" value="SIGNAL PEPTIDASE COMPLEX CATALYTIC SUBUNIT SEC11"/>
    <property type="match status" value="1"/>
</dbReference>
<dbReference type="AlphaFoldDB" id="A0A7D5PD79"/>
<dbReference type="RefSeq" id="WP_179919240.1">
    <property type="nucleotide sequence ID" value="NZ_CP058909.1"/>
</dbReference>
<dbReference type="InterPro" id="IPR036286">
    <property type="entry name" value="LexA/Signal_pep-like_sf"/>
</dbReference>
<dbReference type="GO" id="GO:0006465">
    <property type="term" value="P:signal peptide processing"/>
    <property type="evidence" value="ECO:0007669"/>
    <property type="project" value="InterPro"/>
</dbReference>
<dbReference type="Proteomes" id="UP000509346">
    <property type="component" value="Chromosome"/>
</dbReference>
<dbReference type="GO" id="GO:0009003">
    <property type="term" value="F:signal peptidase activity"/>
    <property type="evidence" value="ECO:0007669"/>
    <property type="project" value="UniProtKB-EC"/>
</dbReference>
<keyword evidence="4 5" id="KW-0472">Membrane</keyword>
<evidence type="ECO:0000313" key="6">
    <source>
        <dbReference type="EMBL" id="QLH84145.1"/>
    </source>
</evidence>
<keyword evidence="2 5" id="KW-0812">Transmembrane</keyword>
<dbReference type="OrthoDB" id="4822at2157"/>
<accession>A0A7D5PD79</accession>
<reference evidence="6 7" key="1">
    <citation type="submission" date="2020-07" db="EMBL/GenBank/DDBJ databases">
        <title>Halosimplex litoreum sp. nov. and Halosimplex rubrum sp. nov., isolated from different salt environments.</title>
        <authorList>
            <person name="Cui H."/>
        </authorList>
    </citation>
    <scope>NUCLEOTIDE SEQUENCE [LARGE SCALE GENOMIC DNA]</scope>
    <source>
        <strain evidence="6 7">R2</strain>
    </source>
</reference>
<evidence type="ECO:0000256" key="2">
    <source>
        <dbReference type="ARBA" id="ARBA00022692"/>
    </source>
</evidence>
<evidence type="ECO:0000256" key="4">
    <source>
        <dbReference type="ARBA" id="ARBA00023136"/>
    </source>
</evidence>
<evidence type="ECO:0000256" key="5">
    <source>
        <dbReference type="SAM" id="Phobius"/>
    </source>
</evidence>
<dbReference type="GO" id="GO:0004252">
    <property type="term" value="F:serine-type endopeptidase activity"/>
    <property type="evidence" value="ECO:0007669"/>
    <property type="project" value="InterPro"/>
</dbReference>
<organism evidence="6 7">
    <name type="scientific">Halosimplex pelagicum</name>
    <dbReference type="NCBI Taxonomy" id="869886"/>
    <lineage>
        <taxon>Archaea</taxon>
        <taxon>Methanobacteriati</taxon>
        <taxon>Methanobacteriota</taxon>
        <taxon>Stenosarchaea group</taxon>
        <taxon>Halobacteria</taxon>
        <taxon>Halobacteriales</taxon>
        <taxon>Haloarculaceae</taxon>
        <taxon>Halosimplex</taxon>
    </lineage>
</organism>
<protein>
    <submittedName>
        <fullName evidence="6">Signal peptidase I</fullName>
        <ecNumber evidence="6">3.4.21.89</ecNumber>
    </submittedName>
</protein>
<dbReference type="SUPFAM" id="SSF51306">
    <property type="entry name" value="LexA/Signal peptidase"/>
    <property type="match status" value="1"/>
</dbReference>
<keyword evidence="3 5" id="KW-1133">Transmembrane helix</keyword>
<name>A0A7D5PD79_9EURY</name>
<dbReference type="EC" id="3.4.21.89" evidence="6"/>
<dbReference type="NCBIfam" id="TIGR02228">
    <property type="entry name" value="sigpep_I_arch"/>
    <property type="match status" value="1"/>
</dbReference>
<dbReference type="GO" id="GO:0016020">
    <property type="term" value="C:membrane"/>
    <property type="evidence" value="ECO:0007669"/>
    <property type="project" value="UniProtKB-SubCell"/>
</dbReference>
<comment type="subcellular location">
    <subcellularLocation>
        <location evidence="1">Membrane</location>
    </subcellularLocation>
</comment>
<sequence>MSGRLPAAESIDWRRLGNGLGLLLVLAVVFLFVSVAVPQVVGSDNSYVVRSDSMSPAIGAGSVVYVNDVSASAISTDDVITFQRGSERVTHRVVAVVEENGERRFRTKGDANEDPDPELVSASEIVGRVSFHVPYVGYVVTFAQTDLGLGLLVIVPAALLIMMEVRDLLRAANDGDETVDDDSTGDPP</sequence>
<dbReference type="InterPro" id="IPR001733">
    <property type="entry name" value="Peptidase_S26B"/>
</dbReference>